<evidence type="ECO:0000259" key="2">
    <source>
        <dbReference type="Pfam" id="PF13847"/>
    </source>
</evidence>
<evidence type="ECO:0000313" key="4">
    <source>
        <dbReference type="Proteomes" id="UP000650466"/>
    </source>
</evidence>
<evidence type="ECO:0000256" key="1">
    <source>
        <dbReference type="ARBA" id="ARBA00022679"/>
    </source>
</evidence>
<dbReference type="PANTHER" id="PTHR43861:SF3">
    <property type="entry name" value="PUTATIVE (AFU_ORTHOLOGUE AFUA_2G14390)-RELATED"/>
    <property type="match status" value="1"/>
</dbReference>
<dbReference type="Pfam" id="PF13847">
    <property type="entry name" value="Methyltransf_31"/>
    <property type="match status" value="1"/>
</dbReference>
<dbReference type="Gene3D" id="3.40.50.150">
    <property type="entry name" value="Vaccinia Virus protein VP39"/>
    <property type="match status" value="1"/>
</dbReference>
<dbReference type="GO" id="GO:0032259">
    <property type="term" value="P:methylation"/>
    <property type="evidence" value="ECO:0007669"/>
    <property type="project" value="UniProtKB-KW"/>
</dbReference>
<dbReference type="AlphaFoldDB" id="A0A926QJ56"/>
<dbReference type="Proteomes" id="UP000650466">
    <property type="component" value="Unassembled WGS sequence"/>
</dbReference>
<sequence>MSEVDWNNQIEYLRNTRWLYYNDDYLEFLVKNVWKITKPVNIVDFGCGYGYLGLKILPMLPEGSTYTGIDKGNDLINKAKEIFSKLPYLTDFFVQDIKEIKIERKYDIAMCHAFLLHMTDSKSILMKMMNSVLDNGRVICFEPHWIANMSNYGFDGLEQSKVIRLGILQRLFEEDSRRNGKDGNIGMQLPIMLSQLGLKNVECRVSDRVNFLDQNMDATSKNKLYHSLREEGLGQKPGDLNVTINNLMKRGLTQEEARDQYEAELLFSNEFGEGSWLTYAPNMKITFGTVKR</sequence>
<dbReference type="PANTHER" id="PTHR43861">
    <property type="entry name" value="TRANS-ACONITATE 2-METHYLTRANSFERASE-RELATED"/>
    <property type="match status" value="1"/>
</dbReference>
<reference evidence="3" key="1">
    <citation type="submission" date="2020-09" db="EMBL/GenBank/DDBJ databases">
        <title>Draft Genome Sequence of Paenibacillus sp. WST5.</title>
        <authorList>
            <person name="Bao Z."/>
        </authorList>
    </citation>
    <scope>NUCLEOTIDE SEQUENCE</scope>
    <source>
        <strain evidence="3">WST5</strain>
    </source>
</reference>
<dbReference type="InterPro" id="IPR029063">
    <property type="entry name" value="SAM-dependent_MTases_sf"/>
</dbReference>
<organism evidence="3 4">
    <name type="scientific">Paenibacillus sedimenti</name>
    <dbReference type="NCBI Taxonomy" id="2770274"/>
    <lineage>
        <taxon>Bacteria</taxon>
        <taxon>Bacillati</taxon>
        <taxon>Bacillota</taxon>
        <taxon>Bacilli</taxon>
        <taxon>Bacillales</taxon>
        <taxon>Paenibacillaceae</taxon>
        <taxon>Paenibacillus</taxon>
    </lineage>
</organism>
<dbReference type="Gene3D" id="1.10.150.350">
    <property type="match status" value="1"/>
</dbReference>
<feature type="domain" description="Methyltransferase" evidence="2">
    <location>
        <begin position="38"/>
        <end position="142"/>
    </location>
</feature>
<dbReference type="InterPro" id="IPR025714">
    <property type="entry name" value="Methyltranfer_dom"/>
</dbReference>
<name>A0A926QJ56_9BACL</name>
<dbReference type="RefSeq" id="WP_188175153.1">
    <property type="nucleotide sequence ID" value="NZ_JACVVD010000004.1"/>
</dbReference>
<accession>A0A926QJ56</accession>
<evidence type="ECO:0000313" key="3">
    <source>
        <dbReference type="EMBL" id="MBD0381371.1"/>
    </source>
</evidence>
<dbReference type="EMBL" id="JACVVD010000004">
    <property type="protein sequence ID" value="MBD0381371.1"/>
    <property type="molecule type" value="Genomic_DNA"/>
</dbReference>
<keyword evidence="1" id="KW-0808">Transferase</keyword>
<comment type="caution">
    <text evidence="3">The sequence shown here is derived from an EMBL/GenBank/DDBJ whole genome shotgun (WGS) entry which is preliminary data.</text>
</comment>
<protein>
    <submittedName>
        <fullName evidence="3">Class I SAM-dependent methyltransferase</fullName>
    </submittedName>
</protein>
<dbReference type="CDD" id="cd02440">
    <property type="entry name" value="AdoMet_MTases"/>
    <property type="match status" value="1"/>
</dbReference>
<keyword evidence="4" id="KW-1185">Reference proteome</keyword>
<keyword evidence="3" id="KW-0489">Methyltransferase</keyword>
<proteinExistence type="predicted"/>
<dbReference type="SUPFAM" id="SSF53335">
    <property type="entry name" value="S-adenosyl-L-methionine-dependent methyltransferases"/>
    <property type="match status" value="1"/>
</dbReference>
<dbReference type="GO" id="GO:0008168">
    <property type="term" value="F:methyltransferase activity"/>
    <property type="evidence" value="ECO:0007669"/>
    <property type="project" value="UniProtKB-KW"/>
</dbReference>
<gene>
    <name evidence="3" type="ORF">ICC18_14690</name>
</gene>